<dbReference type="AlphaFoldDB" id="A0A9D4HVM7"/>
<dbReference type="EMBL" id="JAIWYP010000011">
    <property type="protein sequence ID" value="KAH3734617.1"/>
    <property type="molecule type" value="Genomic_DNA"/>
</dbReference>
<organism evidence="1 2">
    <name type="scientific">Dreissena polymorpha</name>
    <name type="common">Zebra mussel</name>
    <name type="synonym">Mytilus polymorpha</name>
    <dbReference type="NCBI Taxonomy" id="45954"/>
    <lineage>
        <taxon>Eukaryota</taxon>
        <taxon>Metazoa</taxon>
        <taxon>Spiralia</taxon>
        <taxon>Lophotrochozoa</taxon>
        <taxon>Mollusca</taxon>
        <taxon>Bivalvia</taxon>
        <taxon>Autobranchia</taxon>
        <taxon>Heteroconchia</taxon>
        <taxon>Euheterodonta</taxon>
        <taxon>Imparidentia</taxon>
        <taxon>Neoheterodontei</taxon>
        <taxon>Myida</taxon>
        <taxon>Dreissenoidea</taxon>
        <taxon>Dreissenidae</taxon>
        <taxon>Dreissena</taxon>
    </lineage>
</organism>
<accession>A0A9D4HVM7</accession>
<protein>
    <submittedName>
        <fullName evidence="1">Uncharacterized protein</fullName>
    </submittedName>
</protein>
<reference evidence="1" key="1">
    <citation type="journal article" date="2019" name="bioRxiv">
        <title>The Genome of the Zebra Mussel, Dreissena polymorpha: A Resource for Invasive Species Research.</title>
        <authorList>
            <person name="McCartney M.A."/>
            <person name="Auch B."/>
            <person name="Kono T."/>
            <person name="Mallez S."/>
            <person name="Zhang Y."/>
            <person name="Obille A."/>
            <person name="Becker A."/>
            <person name="Abrahante J.E."/>
            <person name="Garbe J."/>
            <person name="Badalamenti J.P."/>
            <person name="Herman A."/>
            <person name="Mangelson H."/>
            <person name="Liachko I."/>
            <person name="Sullivan S."/>
            <person name="Sone E.D."/>
            <person name="Koren S."/>
            <person name="Silverstein K.A.T."/>
            <person name="Beckman K.B."/>
            <person name="Gohl D.M."/>
        </authorList>
    </citation>
    <scope>NUCLEOTIDE SEQUENCE</scope>
    <source>
        <strain evidence="1">Duluth1</strain>
        <tissue evidence="1">Whole animal</tissue>
    </source>
</reference>
<comment type="caution">
    <text evidence="1">The sequence shown here is derived from an EMBL/GenBank/DDBJ whole genome shotgun (WGS) entry which is preliminary data.</text>
</comment>
<gene>
    <name evidence="1" type="ORF">DPMN_041056</name>
</gene>
<proteinExistence type="predicted"/>
<evidence type="ECO:0000313" key="1">
    <source>
        <dbReference type="EMBL" id="KAH3734617.1"/>
    </source>
</evidence>
<evidence type="ECO:0000313" key="2">
    <source>
        <dbReference type="Proteomes" id="UP000828390"/>
    </source>
</evidence>
<keyword evidence="2" id="KW-1185">Reference proteome</keyword>
<reference evidence="1" key="2">
    <citation type="submission" date="2020-11" db="EMBL/GenBank/DDBJ databases">
        <authorList>
            <person name="McCartney M.A."/>
            <person name="Auch B."/>
            <person name="Kono T."/>
            <person name="Mallez S."/>
            <person name="Becker A."/>
            <person name="Gohl D.M."/>
            <person name="Silverstein K.A.T."/>
            <person name="Koren S."/>
            <person name="Bechman K.B."/>
            <person name="Herman A."/>
            <person name="Abrahante J.E."/>
            <person name="Garbe J."/>
        </authorList>
    </citation>
    <scope>NUCLEOTIDE SEQUENCE</scope>
    <source>
        <strain evidence="1">Duluth1</strain>
        <tissue evidence="1">Whole animal</tissue>
    </source>
</reference>
<sequence length="71" mass="7850">MEQRIKPKRKYCMKHLTDGGKFAKNNAEAIIGDSYHSLIMAFGSHRPSSPRSSSKSAMRNCRSCCGTNALS</sequence>
<dbReference type="Proteomes" id="UP000828390">
    <property type="component" value="Unassembled WGS sequence"/>
</dbReference>
<name>A0A9D4HVM7_DREPO</name>